<gene>
    <name evidence="4" type="ORF">CONLIGDRAFT_666753</name>
</gene>
<dbReference type="PANTHER" id="PTHR12149">
    <property type="entry name" value="FRUCTOSAMINE 3 KINASE-RELATED PROTEIN"/>
    <property type="match status" value="1"/>
</dbReference>
<dbReference type="GO" id="GO:0102193">
    <property type="term" value="F:protein-ribulosamine 3-kinase activity"/>
    <property type="evidence" value="ECO:0007669"/>
    <property type="project" value="UniProtKB-EC"/>
</dbReference>
<dbReference type="InterPro" id="IPR011009">
    <property type="entry name" value="Kinase-like_dom_sf"/>
</dbReference>
<dbReference type="Proteomes" id="UP000182658">
    <property type="component" value="Unassembled WGS sequence"/>
</dbReference>
<protein>
    <recommendedName>
        <fullName evidence="1">protein-ribulosamine 3-kinase</fullName>
        <ecNumber evidence="1">2.7.1.172</ecNumber>
    </recommendedName>
</protein>
<evidence type="ECO:0000256" key="2">
    <source>
        <dbReference type="ARBA" id="ARBA00048655"/>
    </source>
</evidence>
<comment type="similarity">
    <text evidence="3">Belongs to the fructosamine kinase family.</text>
</comment>
<evidence type="ECO:0000313" key="4">
    <source>
        <dbReference type="EMBL" id="OIW33460.1"/>
    </source>
</evidence>
<name>A0A1J7JVP1_9PEZI</name>
<dbReference type="EMBL" id="KV875094">
    <property type="protein sequence ID" value="OIW33460.1"/>
    <property type="molecule type" value="Genomic_DNA"/>
</dbReference>
<keyword evidence="5" id="KW-1185">Reference proteome</keyword>
<evidence type="ECO:0000313" key="5">
    <source>
        <dbReference type="Proteomes" id="UP000182658"/>
    </source>
</evidence>
<dbReference type="AlphaFoldDB" id="A0A1J7JVP1"/>
<sequence length="274" mass="31312">MMEGEFHSLSTIRSLMPDFAPQVHGWGECKGTPGTYFLIMDFLDLIDEIPDPATLATLVSNMHKTGDSPTGMFGFDKPTCHGKIVQPNTWDSNWCRYFTRLLTVFYDADMAVHGPIPGLEEAFATLKEYAIPRLLEPLQANGRVLKPSLVHGDLWHGNVGTSVETEEPIVYDASCSYAHHEYELGMWRRATVSFDQTYIKQYLLRLPPSEPKEDWDDRNRLYSIKFNFSHSAHWLGASEITRRMILDDMQYLNYKYAPNAGIKPGRKVESNVRD</sequence>
<dbReference type="Pfam" id="PF03881">
    <property type="entry name" value="Fructosamin_kin"/>
    <property type="match status" value="1"/>
</dbReference>
<proteinExistence type="inferred from homology"/>
<dbReference type="PANTHER" id="PTHR12149:SF8">
    <property type="entry name" value="PROTEIN-RIBULOSAMINE 3-KINASE"/>
    <property type="match status" value="1"/>
</dbReference>
<dbReference type="OrthoDB" id="5772781at2759"/>
<reference evidence="4 5" key="1">
    <citation type="submission" date="2016-10" db="EMBL/GenBank/DDBJ databases">
        <title>Draft genome sequence of Coniochaeta ligniaria NRRL30616, a lignocellulolytic fungus for bioabatement of inhibitors in plant biomass hydrolysates.</title>
        <authorList>
            <consortium name="DOE Joint Genome Institute"/>
            <person name="Jimenez D.J."/>
            <person name="Hector R.E."/>
            <person name="Riley R."/>
            <person name="Sun H."/>
            <person name="Grigoriev I.V."/>
            <person name="Van Elsas J.D."/>
            <person name="Nichols N.N."/>
        </authorList>
    </citation>
    <scope>NUCLEOTIDE SEQUENCE [LARGE SCALE GENOMIC DNA]</scope>
    <source>
        <strain evidence="4 5">NRRL 30616</strain>
    </source>
</reference>
<dbReference type="GO" id="GO:0016301">
    <property type="term" value="F:kinase activity"/>
    <property type="evidence" value="ECO:0007669"/>
    <property type="project" value="UniProtKB-UniRule"/>
</dbReference>
<dbReference type="PIRSF" id="PIRSF006221">
    <property type="entry name" value="Ketosamine-3-kinase"/>
    <property type="match status" value="1"/>
</dbReference>
<accession>A0A1J7JVP1</accession>
<evidence type="ECO:0000256" key="1">
    <source>
        <dbReference type="ARBA" id="ARBA00011961"/>
    </source>
</evidence>
<keyword evidence="3" id="KW-0418">Kinase</keyword>
<comment type="catalytic activity">
    <reaction evidence="2">
        <text>N(6)-D-ribulosyl-L-lysyl-[protein] + ATP = N(6)-(3-O-phospho-D-ribulosyl)-L-lysyl-[protein] + ADP + H(+)</text>
        <dbReference type="Rhea" id="RHEA:48432"/>
        <dbReference type="Rhea" id="RHEA-COMP:12103"/>
        <dbReference type="Rhea" id="RHEA-COMP:12104"/>
        <dbReference type="ChEBI" id="CHEBI:15378"/>
        <dbReference type="ChEBI" id="CHEBI:30616"/>
        <dbReference type="ChEBI" id="CHEBI:90418"/>
        <dbReference type="ChEBI" id="CHEBI:90420"/>
        <dbReference type="ChEBI" id="CHEBI:456216"/>
        <dbReference type="EC" id="2.7.1.172"/>
    </reaction>
    <physiologicalReaction direction="left-to-right" evidence="2">
        <dbReference type="Rhea" id="RHEA:48433"/>
    </physiologicalReaction>
</comment>
<organism evidence="4 5">
    <name type="scientific">Coniochaeta ligniaria NRRL 30616</name>
    <dbReference type="NCBI Taxonomy" id="1408157"/>
    <lineage>
        <taxon>Eukaryota</taxon>
        <taxon>Fungi</taxon>
        <taxon>Dikarya</taxon>
        <taxon>Ascomycota</taxon>
        <taxon>Pezizomycotina</taxon>
        <taxon>Sordariomycetes</taxon>
        <taxon>Sordariomycetidae</taxon>
        <taxon>Coniochaetales</taxon>
        <taxon>Coniochaetaceae</taxon>
        <taxon>Coniochaeta</taxon>
    </lineage>
</organism>
<dbReference type="InterPro" id="IPR016477">
    <property type="entry name" value="Fructo-/Ketosamine-3-kinase"/>
</dbReference>
<evidence type="ECO:0000256" key="3">
    <source>
        <dbReference type="PIRNR" id="PIRNR006221"/>
    </source>
</evidence>
<dbReference type="InParanoid" id="A0A1J7JVP1"/>
<dbReference type="SUPFAM" id="SSF56112">
    <property type="entry name" value="Protein kinase-like (PK-like)"/>
    <property type="match status" value="1"/>
</dbReference>
<dbReference type="Gene3D" id="3.90.1200.10">
    <property type="match status" value="1"/>
</dbReference>
<dbReference type="EC" id="2.7.1.172" evidence="1"/>
<keyword evidence="3" id="KW-0808">Transferase</keyword>